<organism evidence="1 2">
    <name type="scientific">Carnegiea gigantea</name>
    <dbReference type="NCBI Taxonomy" id="171969"/>
    <lineage>
        <taxon>Eukaryota</taxon>
        <taxon>Viridiplantae</taxon>
        <taxon>Streptophyta</taxon>
        <taxon>Embryophyta</taxon>
        <taxon>Tracheophyta</taxon>
        <taxon>Spermatophyta</taxon>
        <taxon>Magnoliopsida</taxon>
        <taxon>eudicotyledons</taxon>
        <taxon>Gunneridae</taxon>
        <taxon>Pentapetalae</taxon>
        <taxon>Caryophyllales</taxon>
        <taxon>Cactineae</taxon>
        <taxon>Cactaceae</taxon>
        <taxon>Cactoideae</taxon>
        <taxon>Echinocereeae</taxon>
        <taxon>Carnegiea</taxon>
    </lineage>
</organism>
<dbReference type="SUPFAM" id="SSF52047">
    <property type="entry name" value="RNI-like"/>
    <property type="match status" value="1"/>
</dbReference>
<proteinExistence type="predicted"/>
<gene>
    <name evidence="1" type="ORF">Cgig2_018405</name>
</gene>
<evidence type="ECO:0008006" key="3">
    <source>
        <dbReference type="Google" id="ProtNLM"/>
    </source>
</evidence>
<dbReference type="AlphaFoldDB" id="A0A9Q1GQ71"/>
<evidence type="ECO:0000313" key="2">
    <source>
        <dbReference type="Proteomes" id="UP001153076"/>
    </source>
</evidence>
<dbReference type="EMBL" id="JAKOGI010001939">
    <property type="protein sequence ID" value="KAJ8423569.1"/>
    <property type="molecule type" value="Genomic_DNA"/>
</dbReference>
<accession>A0A9Q1GQ71</accession>
<dbReference type="PANTHER" id="PTHR31639">
    <property type="entry name" value="F-BOX PROTEIN-LIKE"/>
    <property type="match status" value="1"/>
</dbReference>
<reference evidence="1" key="1">
    <citation type="submission" date="2022-04" db="EMBL/GenBank/DDBJ databases">
        <title>Carnegiea gigantea Genome sequencing and assembly v2.</title>
        <authorList>
            <person name="Copetti D."/>
            <person name="Sanderson M.J."/>
            <person name="Burquez A."/>
            <person name="Wojciechowski M.F."/>
        </authorList>
    </citation>
    <scope>NUCLEOTIDE SEQUENCE</scope>
    <source>
        <strain evidence="1">SGP5-SGP5p</strain>
        <tissue evidence="1">Aerial part</tissue>
    </source>
</reference>
<protein>
    <recommendedName>
        <fullName evidence="3">F-box domain-containing protein</fullName>
    </recommendedName>
</protein>
<keyword evidence="2" id="KW-1185">Reference proteome</keyword>
<name>A0A9Q1GQ71_9CARY</name>
<dbReference type="OrthoDB" id="612216at2759"/>
<dbReference type="Proteomes" id="UP001153076">
    <property type="component" value="Unassembled WGS sequence"/>
</dbReference>
<sequence length="383" mass="44274">MALTAGSNEDGCNNVSVVMISHLPPDVTERILECLPLKDAKWALLPQLILDPDFFSTVLQYRPPCEDPYFDDCSDDDSDCCDDDCYLYEHACEISEEMFADSKLVDNMLLCDVGPTHKFVLCIPHWFPTNVDISCWIQFVSGKFVQEFTIRPEQNTYFGLLQMRKVPSCMFSCVGFDRLTHLTLIKFRLPSLPPTFRGFQCLVSLQVHLLFMTYGEAREANKIEISVSKSPLLESLDLEIQECICLKETNKIKTLTLKVALRQKRDPIMEFFTCLPNVEKLVLDYKFWLTDWLNEIGPPQKVKLPGQLRQLRDLTCDRVILIDQARISFMYCLLKMAPKLQKFYIHVMIIEAAKEDEDKLNIVKELLQYYPRASADTKIIFKT</sequence>
<comment type="caution">
    <text evidence="1">The sequence shown here is derived from an EMBL/GenBank/DDBJ whole genome shotgun (WGS) entry which is preliminary data.</text>
</comment>
<dbReference type="PANTHER" id="PTHR31639:SF285">
    <property type="entry name" value="OS01G0730200 PROTEIN"/>
    <property type="match status" value="1"/>
</dbReference>
<evidence type="ECO:0000313" key="1">
    <source>
        <dbReference type="EMBL" id="KAJ8423569.1"/>
    </source>
</evidence>